<evidence type="ECO:0000256" key="7">
    <source>
        <dbReference type="ARBA" id="ARBA00022679"/>
    </source>
</evidence>
<dbReference type="GO" id="GO:0016024">
    <property type="term" value="P:CDP-diacylglycerol biosynthetic process"/>
    <property type="evidence" value="ECO:0007669"/>
    <property type="project" value="UniProtKB-UniPathway"/>
</dbReference>
<dbReference type="PATRIC" id="fig|1391653.3.peg.193"/>
<dbReference type="InterPro" id="IPR004552">
    <property type="entry name" value="AGP_acyltrans"/>
</dbReference>
<dbReference type="GO" id="GO:0006654">
    <property type="term" value="P:phosphatidic acid biosynthetic process"/>
    <property type="evidence" value="ECO:0007669"/>
    <property type="project" value="TreeGrafter"/>
</dbReference>
<keyword evidence="9" id="KW-0444">Lipid biosynthesis</keyword>
<evidence type="ECO:0000313" key="13">
    <source>
        <dbReference type="EMBL" id="AKU89795.1"/>
    </source>
</evidence>
<dbReference type="Proteomes" id="UP000055590">
    <property type="component" value="Chromosome"/>
</dbReference>
<keyword evidence="11" id="KW-1133">Transmembrane helix</keyword>
<organism evidence="13 14">
    <name type="scientific">Vulgatibacter incomptus</name>
    <dbReference type="NCBI Taxonomy" id="1391653"/>
    <lineage>
        <taxon>Bacteria</taxon>
        <taxon>Pseudomonadati</taxon>
        <taxon>Myxococcota</taxon>
        <taxon>Myxococcia</taxon>
        <taxon>Myxococcales</taxon>
        <taxon>Cystobacterineae</taxon>
        <taxon>Vulgatibacteraceae</taxon>
        <taxon>Vulgatibacter</taxon>
    </lineage>
</organism>
<evidence type="ECO:0000256" key="4">
    <source>
        <dbReference type="ARBA" id="ARBA00008655"/>
    </source>
</evidence>
<dbReference type="KEGG" id="vin:AKJ08_0182"/>
<feature type="region of interest" description="Disordered" evidence="10">
    <location>
        <begin position="237"/>
        <end position="265"/>
    </location>
</feature>
<dbReference type="OrthoDB" id="9809618at2"/>
<keyword evidence="14" id="KW-1185">Reference proteome</keyword>
<sequence length="265" mass="29060">MRTLGWMIVNAAQVAFLAVVSSILMIVAFVSRILGPDAPLQVAGRLWAPALLWISGSKFEIEGGEAVDWKKPHLFLMNHQSALDIPVAFAAIRSPVRFVAKKVLGRVPVLGWYMLATRMILVDREKGSQAIAAIQIAADRLRRGANILIYPEGTRSKDSRILPFKKGPFVVALQAQVPIVPLVVHGAAQVMPRGTFRVRPSTIRVKIGAPIPTEGLGVKHRDELMFLVREQMLEMHRSIGGEGGEPSEPVRRGPREAAREARHAG</sequence>
<evidence type="ECO:0000256" key="5">
    <source>
        <dbReference type="ARBA" id="ARBA00013211"/>
    </source>
</evidence>
<name>A0A0K1P8F2_9BACT</name>
<evidence type="ECO:0000256" key="9">
    <source>
        <dbReference type="RuleBase" id="RU361267"/>
    </source>
</evidence>
<gene>
    <name evidence="13" type="ORF">AKJ08_0182</name>
</gene>
<dbReference type="GO" id="GO:0003841">
    <property type="term" value="F:1-acylglycerol-3-phosphate O-acyltransferase activity"/>
    <property type="evidence" value="ECO:0007669"/>
    <property type="project" value="UniProtKB-UniRule"/>
</dbReference>
<dbReference type="EC" id="2.3.1.51" evidence="5 9"/>
<evidence type="ECO:0000313" key="14">
    <source>
        <dbReference type="Proteomes" id="UP000055590"/>
    </source>
</evidence>
<feature type="domain" description="Phospholipid/glycerol acyltransferase" evidence="12">
    <location>
        <begin position="73"/>
        <end position="187"/>
    </location>
</feature>
<dbReference type="AlphaFoldDB" id="A0A0K1P8F2"/>
<dbReference type="Pfam" id="PF01553">
    <property type="entry name" value="Acyltransferase"/>
    <property type="match status" value="1"/>
</dbReference>
<protein>
    <recommendedName>
        <fullName evidence="6 9">1-acyl-sn-glycerol-3-phosphate acyltransferase</fullName>
        <ecNumber evidence="5 9">2.3.1.51</ecNumber>
    </recommendedName>
</protein>
<dbReference type="PANTHER" id="PTHR10434">
    <property type="entry name" value="1-ACYL-SN-GLYCEROL-3-PHOSPHATE ACYLTRANSFERASE"/>
    <property type="match status" value="1"/>
</dbReference>
<dbReference type="UniPathway" id="UPA00557">
    <property type="reaction ID" value="UER00613"/>
</dbReference>
<comment type="domain">
    <text evidence="9">The HXXXXD motif is essential for acyltransferase activity and may constitute the binding site for the phosphate moiety of the glycerol-3-phosphate.</text>
</comment>
<dbReference type="InterPro" id="IPR002123">
    <property type="entry name" value="Plipid/glycerol_acylTrfase"/>
</dbReference>
<dbReference type="NCBIfam" id="TIGR00530">
    <property type="entry name" value="AGP_acyltrn"/>
    <property type="match status" value="1"/>
</dbReference>
<keyword evidence="9" id="KW-1208">Phospholipid metabolism</keyword>
<keyword evidence="11" id="KW-0812">Transmembrane</keyword>
<dbReference type="SUPFAM" id="SSF69593">
    <property type="entry name" value="Glycerol-3-phosphate (1)-acyltransferase"/>
    <property type="match status" value="1"/>
</dbReference>
<accession>A0A0K1P8F2</accession>
<evidence type="ECO:0000256" key="2">
    <source>
        <dbReference type="ARBA" id="ARBA00004728"/>
    </source>
</evidence>
<evidence type="ECO:0000256" key="1">
    <source>
        <dbReference type="ARBA" id="ARBA00001141"/>
    </source>
</evidence>
<evidence type="ECO:0000256" key="11">
    <source>
        <dbReference type="SAM" id="Phobius"/>
    </source>
</evidence>
<evidence type="ECO:0000256" key="10">
    <source>
        <dbReference type="SAM" id="MobiDB-lite"/>
    </source>
</evidence>
<dbReference type="SMART" id="SM00563">
    <property type="entry name" value="PlsC"/>
    <property type="match status" value="1"/>
</dbReference>
<keyword evidence="9" id="KW-0443">Lipid metabolism</keyword>
<reference evidence="13 14" key="1">
    <citation type="submission" date="2015-08" db="EMBL/GenBank/DDBJ databases">
        <authorList>
            <person name="Babu N.S."/>
            <person name="Beckwith C.J."/>
            <person name="Beseler K.G."/>
            <person name="Brison A."/>
            <person name="Carone J.V."/>
            <person name="Caskin T.P."/>
            <person name="Diamond M."/>
            <person name="Durham M.E."/>
            <person name="Foxe J.M."/>
            <person name="Go M."/>
            <person name="Henderson B.A."/>
            <person name="Jones I.B."/>
            <person name="McGettigan J.A."/>
            <person name="Micheletti S.J."/>
            <person name="Nasrallah M.E."/>
            <person name="Ortiz D."/>
            <person name="Piller C.R."/>
            <person name="Privatt S.R."/>
            <person name="Schneider S.L."/>
            <person name="Sharp S."/>
            <person name="Smith T.C."/>
            <person name="Stanton J.D."/>
            <person name="Ullery H.E."/>
            <person name="Wilson R.J."/>
            <person name="Serrano M.G."/>
            <person name="Buck G."/>
            <person name="Lee V."/>
            <person name="Wang Y."/>
            <person name="Carvalho R."/>
            <person name="Voegtly L."/>
            <person name="Shi R."/>
            <person name="Duckworth R."/>
            <person name="Johnson A."/>
            <person name="Loviza R."/>
            <person name="Walstead R."/>
            <person name="Shah Z."/>
            <person name="Kiflezghi M."/>
            <person name="Wade K."/>
            <person name="Ball S.L."/>
            <person name="Bradley K.W."/>
            <person name="Asai D.J."/>
            <person name="Bowman C.A."/>
            <person name="Russell D.A."/>
            <person name="Pope W.H."/>
            <person name="Jacobs-Sera D."/>
            <person name="Hendrix R.W."/>
            <person name="Hatfull G.F."/>
        </authorList>
    </citation>
    <scope>NUCLEOTIDE SEQUENCE [LARGE SCALE GENOMIC DNA]</scope>
    <source>
        <strain evidence="13 14">DSM 27710</strain>
    </source>
</reference>
<comment type="pathway">
    <text evidence="3">Lipid metabolism.</text>
</comment>
<evidence type="ECO:0000256" key="3">
    <source>
        <dbReference type="ARBA" id="ARBA00005189"/>
    </source>
</evidence>
<feature type="compositionally biased region" description="Basic and acidic residues" evidence="10">
    <location>
        <begin position="248"/>
        <end position="265"/>
    </location>
</feature>
<keyword evidence="11" id="KW-0472">Membrane</keyword>
<keyword evidence="8 9" id="KW-0012">Acyltransferase</keyword>
<comment type="pathway">
    <text evidence="2">Phospholipid metabolism; CDP-diacylglycerol biosynthesis; CDP-diacylglycerol from sn-glycerol 3-phosphate: step 2/3.</text>
</comment>
<dbReference type="STRING" id="1391653.AKJ08_0182"/>
<proteinExistence type="inferred from homology"/>
<dbReference type="PANTHER" id="PTHR10434:SF11">
    <property type="entry name" value="1-ACYL-SN-GLYCEROL-3-PHOSPHATE ACYLTRANSFERASE"/>
    <property type="match status" value="1"/>
</dbReference>
<dbReference type="GO" id="GO:0016020">
    <property type="term" value="C:membrane"/>
    <property type="evidence" value="ECO:0007669"/>
    <property type="project" value="InterPro"/>
</dbReference>
<evidence type="ECO:0000256" key="8">
    <source>
        <dbReference type="ARBA" id="ARBA00023315"/>
    </source>
</evidence>
<comment type="catalytic activity">
    <reaction evidence="1 9">
        <text>a 1-acyl-sn-glycero-3-phosphate + an acyl-CoA = a 1,2-diacyl-sn-glycero-3-phosphate + CoA</text>
        <dbReference type="Rhea" id="RHEA:19709"/>
        <dbReference type="ChEBI" id="CHEBI:57287"/>
        <dbReference type="ChEBI" id="CHEBI:57970"/>
        <dbReference type="ChEBI" id="CHEBI:58342"/>
        <dbReference type="ChEBI" id="CHEBI:58608"/>
        <dbReference type="EC" id="2.3.1.51"/>
    </reaction>
</comment>
<keyword evidence="7 9" id="KW-0808">Transferase</keyword>
<feature type="transmembrane region" description="Helical" evidence="11">
    <location>
        <begin position="6"/>
        <end position="30"/>
    </location>
</feature>
<comment type="similarity">
    <text evidence="4 9">Belongs to the 1-acyl-sn-glycerol-3-phosphate acyltransferase family.</text>
</comment>
<dbReference type="EMBL" id="CP012332">
    <property type="protein sequence ID" value="AKU89795.1"/>
    <property type="molecule type" value="Genomic_DNA"/>
</dbReference>
<keyword evidence="9" id="KW-0594">Phospholipid biosynthesis</keyword>
<dbReference type="CDD" id="cd07989">
    <property type="entry name" value="LPLAT_AGPAT-like"/>
    <property type="match status" value="1"/>
</dbReference>
<evidence type="ECO:0000256" key="6">
    <source>
        <dbReference type="ARBA" id="ARBA00016139"/>
    </source>
</evidence>
<evidence type="ECO:0000259" key="12">
    <source>
        <dbReference type="SMART" id="SM00563"/>
    </source>
</evidence>
<dbReference type="RefSeq" id="WP_050724336.1">
    <property type="nucleotide sequence ID" value="NZ_CP012332.1"/>
</dbReference>